<comment type="caution">
    <text evidence="1">The sequence shown here is derived from an EMBL/GenBank/DDBJ whole genome shotgun (WGS) entry which is preliminary data.</text>
</comment>
<protein>
    <submittedName>
        <fullName evidence="1">Uncharacterized protein</fullName>
    </submittedName>
</protein>
<reference evidence="1" key="1">
    <citation type="submission" date="2020-06" db="EMBL/GenBank/DDBJ databases">
        <title>Whole Genome Sequence of Halomonas aquamarina MB598.</title>
        <authorList>
            <person name="Pervaiz M."/>
            <person name="Fariq A."/>
            <person name="Yasmin A."/>
            <person name="Welch M."/>
        </authorList>
    </citation>
    <scope>NUCLEOTIDE SEQUENCE</scope>
    <source>
        <strain evidence="1">MB598</strain>
    </source>
</reference>
<dbReference type="EMBL" id="JABYQT010000006">
    <property type="protein sequence ID" value="MBZ5488096.1"/>
    <property type="molecule type" value="Genomic_DNA"/>
</dbReference>
<evidence type="ECO:0000313" key="2">
    <source>
        <dbReference type="Proteomes" id="UP001319846"/>
    </source>
</evidence>
<proteinExistence type="predicted"/>
<sequence length="134" mass="15696">MVQIIYSHYNDDREFVHRRLTTDRFEKASDIIDQYPYQHEADMFEELGSGGGLEFLLGDLKGQHAHYHFIPVEADKGILDLSIVAKKGVFNLLGRKALIRHFYLVTPDTARTQIQELFEHSVEFLYEKHRPFKS</sequence>
<accession>A0ACC5VUZ6</accession>
<organism evidence="1 2">
    <name type="scientific">Vreelandella aquamarina</name>
    <dbReference type="NCBI Taxonomy" id="77097"/>
    <lineage>
        <taxon>Bacteria</taxon>
        <taxon>Pseudomonadati</taxon>
        <taxon>Pseudomonadota</taxon>
        <taxon>Gammaproteobacteria</taxon>
        <taxon>Oceanospirillales</taxon>
        <taxon>Halomonadaceae</taxon>
        <taxon>Vreelandella</taxon>
    </lineage>
</organism>
<name>A0ACC5VUZ6_9GAMM</name>
<dbReference type="Proteomes" id="UP001319846">
    <property type="component" value="Unassembled WGS sequence"/>
</dbReference>
<gene>
    <name evidence="1" type="ORF">HW452_11235</name>
</gene>
<evidence type="ECO:0000313" key="1">
    <source>
        <dbReference type="EMBL" id="MBZ5488096.1"/>
    </source>
</evidence>
<keyword evidence="2" id="KW-1185">Reference proteome</keyword>